<proteinExistence type="predicted"/>
<dbReference type="InterPro" id="IPR013094">
    <property type="entry name" value="AB_hydrolase_3"/>
</dbReference>
<dbReference type="AlphaFoldDB" id="A0A2A3E4Y0"/>
<gene>
    <name evidence="3" type="ORF">APICC_04689</name>
</gene>
<dbReference type="PANTHER" id="PTHR23025">
    <property type="entry name" value="TRIACYLGLYCEROL LIPASE"/>
    <property type="match status" value="1"/>
</dbReference>
<evidence type="ECO:0000313" key="4">
    <source>
        <dbReference type="Proteomes" id="UP000242457"/>
    </source>
</evidence>
<evidence type="ECO:0000259" key="1">
    <source>
        <dbReference type="Pfam" id="PF06350"/>
    </source>
</evidence>
<dbReference type="STRING" id="94128.A0A2A3E4Y0"/>
<dbReference type="InterPro" id="IPR029058">
    <property type="entry name" value="AB_hydrolase_fold"/>
</dbReference>
<dbReference type="EMBL" id="KZ288392">
    <property type="protein sequence ID" value="PBC26342.1"/>
    <property type="molecule type" value="Genomic_DNA"/>
</dbReference>
<dbReference type="GO" id="GO:0004806">
    <property type="term" value="F:triacylglycerol lipase activity"/>
    <property type="evidence" value="ECO:0007669"/>
    <property type="project" value="TreeGrafter"/>
</dbReference>
<protein>
    <submittedName>
        <fullName evidence="3">Hormone-sensitive lipase</fullName>
    </submittedName>
</protein>
<dbReference type="Pfam" id="PF06350">
    <property type="entry name" value="HSL_N"/>
    <property type="match status" value="1"/>
</dbReference>
<organism evidence="3 4">
    <name type="scientific">Apis cerana cerana</name>
    <name type="common">Oriental honeybee</name>
    <dbReference type="NCBI Taxonomy" id="94128"/>
    <lineage>
        <taxon>Eukaryota</taxon>
        <taxon>Metazoa</taxon>
        <taxon>Ecdysozoa</taxon>
        <taxon>Arthropoda</taxon>
        <taxon>Hexapoda</taxon>
        <taxon>Insecta</taxon>
        <taxon>Pterygota</taxon>
        <taxon>Neoptera</taxon>
        <taxon>Endopterygota</taxon>
        <taxon>Hymenoptera</taxon>
        <taxon>Apocrita</taxon>
        <taxon>Aculeata</taxon>
        <taxon>Apoidea</taxon>
        <taxon>Anthophila</taxon>
        <taxon>Apidae</taxon>
        <taxon>Apis</taxon>
    </lineage>
</organism>
<dbReference type="Gene3D" id="3.40.50.1820">
    <property type="entry name" value="alpha/beta hydrolase"/>
    <property type="match status" value="2"/>
</dbReference>
<dbReference type="Pfam" id="PF07859">
    <property type="entry name" value="Abhydrolase_3"/>
    <property type="match status" value="2"/>
</dbReference>
<keyword evidence="4" id="KW-1185">Reference proteome</keyword>
<evidence type="ECO:0000313" key="3">
    <source>
        <dbReference type="EMBL" id="PBC26342.1"/>
    </source>
</evidence>
<dbReference type="PANTHER" id="PTHR23025:SF3">
    <property type="entry name" value="HORMONE-SENSITIVE LIPASE"/>
    <property type="match status" value="1"/>
</dbReference>
<evidence type="ECO:0000259" key="2">
    <source>
        <dbReference type="Pfam" id="PF07859"/>
    </source>
</evidence>
<dbReference type="SUPFAM" id="SSF53474">
    <property type="entry name" value="alpha/beta-Hydrolases"/>
    <property type="match status" value="1"/>
</dbReference>
<feature type="domain" description="Alpha/beta hydrolase fold-3" evidence="2">
    <location>
        <begin position="348"/>
        <end position="494"/>
    </location>
</feature>
<dbReference type="InterPro" id="IPR010468">
    <property type="entry name" value="HSL_N"/>
</dbReference>
<dbReference type="Proteomes" id="UP000242457">
    <property type="component" value="Unassembled WGS sequence"/>
</dbReference>
<accession>A0A2A3E4Y0</accession>
<sequence>MNKQNTAQMSLDDDFDRPFEDVEPLQWGALRELCHANAEYFMPHQDENSIRIRAALMAILDHLIQLQPLYKEISRIAPMFDLDVQTPGNGYRSFLVLIDKCIIHSRSICHQIYCQKDSIFFRKSYHMREIEACSQLLASLCTCLEHLQTLYSWSEYINDGKPSLFIGDNHNPHEILNKVETINQYCFYGRCLGFQFHDNLKPILKTILVCMATFSEAFYANGTLLARCANSVKYMLDPEIRARRIVDVSQRADISFCQAFWFLNETDIARKLPAITSSSLAINQVISIPPEELTLSTLNGSTISIPIPNSHIGKKPIHVRLLSSKRRLGMVGSGGVGGELHGLSNELIIHCHGGGFVAQTSLSHETYLRGWAISLGIPILSIDYSLAPEAPFPRALEEVLYAYAWALNHASTLLGSTAQKILLAGDSAGANLNLGITLKCLQLNIRKPDGIFMAYTPVLVDFVLSPSRLLCLSDPLLPMGFLLRCLKAYIPSDNKKVTREKEHDVAECIKSDSESFAEVSESDLIALALSPNGDETNDAHKLASLPSDSTLNSVTLTEADGMEHLQDEAKSQEYINKFFELYRNCGTNTSTHIGNGTISEDNNISKNDRSWSFFGWSLSGRHKESRELDTENIKSPLEEFIFTVPRDPYLSPYLASDNLLAQLPPIKMLTLELDPCLDDSVMFARKLRLLGVSVTLDILPGLPHGFLNLTPVSKEASEGSDLCAKRLQELLAL</sequence>
<reference evidence="3 4" key="1">
    <citation type="submission" date="2014-07" db="EMBL/GenBank/DDBJ databases">
        <title>Genomic and transcriptomic analysis on Apis cerana provide comprehensive insights into honey bee biology.</title>
        <authorList>
            <person name="Diao Q."/>
            <person name="Sun L."/>
            <person name="Zheng H."/>
            <person name="Zheng H."/>
            <person name="Xu S."/>
            <person name="Wang S."/>
            <person name="Zeng Z."/>
            <person name="Hu F."/>
            <person name="Su S."/>
            <person name="Wu J."/>
        </authorList>
    </citation>
    <scope>NUCLEOTIDE SEQUENCE [LARGE SCALE GENOMIC DNA]</scope>
    <source>
        <tissue evidence="3">Pupae without intestine</tissue>
    </source>
</reference>
<dbReference type="GO" id="GO:0008203">
    <property type="term" value="P:cholesterol metabolic process"/>
    <property type="evidence" value="ECO:0007669"/>
    <property type="project" value="InterPro"/>
</dbReference>
<dbReference type="GO" id="GO:0019433">
    <property type="term" value="P:triglyceride catabolic process"/>
    <property type="evidence" value="ECO:0007669"/>
    <property type="project" value="TreeGrafter"/>
</dbReference>
<feature type="domain" description="Hormone-sensitive lipase N-terminal" evidence="1">
    <location>
        <begin position="27"/>
        <end position="331"/>
    </location>
</feature>
<dbReference type="GO" id="GO:0004771">
    <property type="term" value="F:sterol ester esterase activity"/>
    <property type="evidence" value="ECO:0007669"/>
    <property type="project" value="TreeGrafter"/>
</dbReference>
<name>A0A2A3E4Y0_APICC</name>
<dbReference type="GO" id="GO:0005829">
    <property type="term" value="C:cytosol"/>
    <property type="evidence" value="ECO:0007669"/>
    <property type="project" value="TreeGrafter"/>
</dbReference>
<dbReference type="OrthoDB" id="408631at2759"/>
<feature type="domain" description="Alpha/beta hydrolase fold-3" evidence="2">
    <location>
        <begin position="646"/>
        <end position="707"/>
    </location>
</feature>